<dbReference type="SUPFAM" id="SSF53920">
    <property type="entry name" value="Fe-only hydrogenase"/>
    <property type="match status" value="1"/>
</dbReference>
<feature type="non-terminal residue" evidence="3">
    <location>
        <position position="1"/>
    </location>
</feature>
<protein>
    <recommendedName>
        <fullName evidence="2">Iron hydrogenase large subunit C-terminal domain-containing protein</fullName>
    </recommendedName>
</protein>
<dbReference type="AlphaFoldDB" id="A0A9K3DCU7"/>
<feature type="domain" description="Iron hydrogenase large subunit C-terminal" evidence="2">
    <location>
        <begin position="5"/>
        <end position="67"/>
    </location>
</feature>
<comment type="caution">
    <text evidence="3">The sequence shown here is derived from an EMBL/GenBank/DDBJ whole genome shotgun (WGS) entry which is preliminary data.</text>
</comment>
<proteinExistence type="inferred from homology"/>
<dbReference type="InterPro" id="IPR004108">
    <property type="entry name" value="Fe_hydrogenase_lsu_C"/>
</dbReference>
<reference evidence="3 4" key="1">
    <citation type="journal article" date="2018" name="PLoS ONE">
        <title>The draft genome of Kipferlia bialata reveals reductive genome evolution in fornicate parasites.</title>
        <authorList>
            <person name="Tanifuji G."/>
            <person name="Takabayashi S."/>
            <person name="Kume K."/>
            <person name="Takagi M."/>
            <person name="Nakayama T."/>
            <person name="Kamikawa R."/>
            <person name="Inagaki Y."/>
            <person name="Hashimoto T."/>
        </authorList>
    </citation>
    <scope>NUCLEOTIDE SEQUENCE [LARGE SCALE GENOMIC DNA]</scope>
    <source>
        <strain evidence="3">NY0173</strain>
    </source>
</reference>
<name>A0A9K3DCU7_9EUKA</name>
<dbReference type="Pfam" id="PF02906">
    <property type="entry name" value="Fe_hyd_lg_C"/>
    <property type="match status" value="1"/>
</dbReference>
<evidence type="ECO:0000313" key="3">
    <source>
        <dbReference type="EMBL" id="GIQ91564.1"/>
    </source>
</evidence>
<evidence type="ECO:0000256" key="1">
    <source>
        <dbReference type="ARBA" id="ARBA00006596"/>
    </source>
</evidence>
<evidence type="ECO:0000313" key="4">
    <source>
        <dbReference type="Proteomes" id="UP000265618"/>
    </source>
</evidence>
<comment type="similarity">
    <text evidence="1">Belongs to the NARF family.</text>
</comment>
<accession>A0A9K3DCU7</accession>
<gene>
    <name evidence="3" type="ORF">KIPB_014884</name>
</gene>
<evidence type="ECO:0000259" key="2">
    <source>
        <dbReference type="Pfam" id="PF02906"/>
    </source>
</evidence>
<sequence length="75" mass="7916">MCVFADSPFDHLLGESSGAGALFGATGGVMEAALRTAYEIATKTPLPTLEFTPIRGQNDIKEAEIEMTLPSGDKK</sequence>
<dbReference type="OrthoDB" id="10253113at2759"/>
<dbReference type="EMBL" id="BDIP01007949">
    <property type="protein sequence ID" value="GIQ91564.1"/>
    <property type="molecule type" value="Genomic_DNA"/>
</dbReference>
<keyword evidence="4" id="KW-1185">Reference proteome</keyword>
<dbReference type="Gene3D" id="3.40.50.1780">
    <property type="match status" value="1"/>
</dbReference>
<organism evidence="3 4">
    <name type="scientific">Kipferlia bialata</name>
    <dbReference type="NCBI Taxonomy" id="797122"/>
    <lineage>
        <taxon>Eukaryota</taxon>
        <taxon>Metamonada</taxon>
        <taxon>Carpediemonas-like organisms</taxon>
        <taxon>Kipferlia</taxon>
    </lineage>
</organism>
<dbReference type="Proteomes" id="UP000265618">
    <property type="component" value="Unassembled WGS sequence"/>
</dbReference>
<dbReference type="InterPro" id="IPR009016">
    <property type="entry name" value="Fe_hydrogenase"/>
</dbReference>
<dbReference type="Gene3D" id="3.40.950.10">
    <property type="entry name" value="Fe-only Hydrogenase (Larger Subunit), Chain L, domain 3"/>
    <property type="match status" value="1"/>
</dbReference>